<dbReference type="Pfam" id="PF18967">
    <property type="entry name" value="PycTM"/>
    <property type="match status" value="1"/>
</dbReference>
<keyword evidence="7 8" id="KW-0472">Membrane</keyword>
<evidence type="ECO:0000256" key="4">
    <source>
        <dbReference type="ARBA" id="ARBA00022741"/>
    </source>
</evidence>
<evidence type="ECO:0000256" key="1">
    <source>
        <dbReference type="ARBA" id="ARBA00004236"/>
    </source>
</evidence>
<reference evidence="10 11" key="1">
    <citation type="submission" date="2019-10" db="EMBL/GenBank/DDBJ databases">
        <title>Whole genome shotgun sequence of Acrocarpospora pleiomorpha NBRC 16267.</title>
        <authorList>
            <person name="Ichikawa N."/>
            <person name="Kimura A."/>
            <person name="Kitahashi Y."/>
            <person name="Komaki H."/>
            <person name="Oguchi A."/>
        </authorList>
    </citation>
    <scope>NUCLEOTIDE SEQUENCE [LARGE SCALE GENOMIC DNA]</scope>
    <source>
        <strain evidence="10 11">NBRC 16267</strain>
    </source>
</reference>
<organism evidence="10 11">
    <name type="scientific">Acrocarpospora pleiomorpha</name>
    <dbReference type="NCBI Taxonomy" id="90975"/>
    <lineage>
        <taxon>Bacteria</taxon>
        <taxon>Bacillati</taxon>
        <taxon>Actinomycetota</taxon>
        <taxon>Actinomycetes</taxon>
        <taxon>Streptosporangiales</taxon>
        <taxon>Streptosporangiaceae</taxon>
        <taxon>Acrocarpospora</taxon>
    </lineage>
</organism>
<evidence type="ECO:0000259" key="9">
    <source>
        <dbReference type="Pfam" id="PF18967"/>
    </source>
</evidence>
<evidence type="ECO:0000256" key="8">
    <source>
        <dbReference type="SAM" id="Phobius"/>
    </source>
</evidence>
<keyword evidence="4" id="KW-0547">Nucleotide-binding</keyword>
<evidence type="ECO:0000256" key="7">
    <source>
        <dbReference type="ARBA" id="ARBA00023136"/>
    </source>
</evidence>
<keyword evidence="11" id="KW-1185">Reference proteome</keyword>
<dbReference type="EMBL" id="BLAF01000029">
    <property type="protein sequence ID" value="GES22201.1"/>
    <property type="molecule type" value="Genomic_DNA"/>
</dbReference>
<dbReference type="GO" id="GO:0005886">
    <property type="term" value="C:plasma membrane"/>
    <property type="evidence" value="ECO:0007669"/>
    <property type="project" value="UniProtKB-SubCell"/>
</dbReference>
<protein>
    <recommendedName>
        <fullName evidence="9">Pycsar effector protein domain-containing protein</fullName>
    </recommendedName>
</protein>
<evidence type="ECO:0000313" key="10">
    <source>
        <dbReference type="EMBL" id="GES22201.1"/>
    </source>
</evidence>
<comment type="caution">
    <text evidence="10">The sequence shown here is derived from an EMBL/GenBank/DDBJ whole genome shotgun (WGS) entry which is preliminary data.</text>
</comment>
<evidence type="ECO:0000256" key="2">
    <source>
        <dbReference type="ARBA" id="ARBA00022475"/>
    </source>
</evidence>
<keyword evidence="2" id="KW-1003">Cell membrane</keyword>
<proteinExistence type="predicted"/>
<evidence type="ECO:0000256" key="6">
    <source>
        <dbReference type="ARBA" id="ARBA00023118"/>
    </source>
</evidence>
<dbReference type="AlphaFoldDB" id="A0A5M3XRE9"/>
<keyword evidence="6" id="KW-0051">Antiviral defense</keyword>
<feature type="domain" description="Pycsar effector protein" evidence="9">
    <location>
        <begin position="16"/>
        <end position="161"/>
    </location>
</feature>
<evidence type="ECO:0000313" key="11">
    <source>
        <dbReference type="Proteomes" id="UP000377595"/>
    </source>
</evidence>
<dbReference type="Proteomes" id="UP000377595">
    <property type="component" value="Unassembled WGS sequence"/>
</dbReference>
<gene>
    <name evidence="10" type="ORF">Aple_050980</name>
</gene>
<feature type="transmembrane region" description="Helical" evidence="8">
    <location>
        <begin position="34"/>
        <end position="55"/>
    </location>
</feature>
<keyword evidence="3 8" id="KW-0812">Transmembrane</keyword>
<dbReference type="GO" id="GO:0000166">
    <property type="term" value="F:nucleotide binding"/>
    <property type="evidence" value="ECO:0007669"/>
    <property type="project" value="UniProtKB-KW"/>
</dbReference>
<sequence length="167" mass="17233">MTRYNPGREERDRRELAEAVAAARAELARVDAKAGIALSVSGGAFSILTATAALATSLPTLARVVLIVAAVLTAAASTAALWALRPTLPRHAGTGVLGAARVGTARGLLAGLADTPERERLAADVVCLSRLARTKYRRLRIAVDALIAAVAVVLIALVVLLATLPQV</sequence>
<evidence type="ECO:0000256" key="3">
    <source>
        <dbReference type="ARBA" id="ARBA00022692"/>
    </source>
</evidence>
<dbReference type="InterPro" id="IPR043760">
    <property type="entry name" value="PycTM_dom"/>
</dbReference>
<dbReference type="GO" id="GO:0051607">
    <property type="term" value="P:defense response to virus"/>
    <property type="evidence" value="ECO:0007669"/>
    <property type="project" value="UniProtKB-KW"/>
</dbReference>
<feature type="transmembrane region" description="Helical" evidence="8">
    <location>
        <begin position="61"/>
        <end position="84"/>
    </location>
</feature>
<accession>A0A5M3XRE9</accession>
<name>A0A5M3XRE9_9ACTN</name>
<evidence type="ECO:0000256" key="5">
    <source>
        <dbReference type="ARBA" id="ARBA00022989"/>
    </source>
</evidence>
<keyword evidence="5 8" id="KW-1133">Transmembrane helix</keyword>
<dbReference type="RefSeq" id="WP_155347160.1">
    <property type="nucleotide sequence ID" value="NZ_BAAAHM010000002.1"/>
</dbReference>
<comment type="subcellular location">
    <subcellularLocation>
        <location evidence="1">Cell membrane</location>
    </subcellularLocation>
</comment>
<feature type="transmembrane region" description="Helical" evidence="8">
    <location>
        <begin position="141"/>
        <end position="164"/>
    </location>
</feature>